<organism evidence="1 3">
    <name type="scientific">Gordonia spumicola</name>
    <dbReference type="NCBI Taxonomy" id="589161"/>
    <lineage>
        <taxon>Bacteria</taxon>
        <taxon>Bacillati</taxon>
        <taxon>Actinomycetota</taxon>
        <taxon>Actinomycetes</taxon>
        <taxon>Mycobacteriales</taxon>
        <taxon>Gordoniaceae</taxon>
        <taxon>Gordonia</taxon>
    </lineage>
</organism>
<sequence length="82" mass="9080">MNDTARFTLFDRPEVKTTVVDGVTHIGDLDRDVVQEFGFIEPHDARSDMIGSLGLDGRECVDLYNALADHLNTFRLAKAVSA</sequence>
<name>A0A7I9V470_9ACTN</name>
<keyword evidence="3" id="KW-1185">Reference proteome</keyword>
<comment type="caution">
    <text evidence="1">The sequence shown here is derived from an EMBL/GenBank/DDBJ whole genome shotgun (WGS) entry which is preliminary data.</text>
</comment>
<gene>
    <name evidence="1" type="ORF">nbrc107696_06750</name>
    <name evidence="2" type="ORF">nbrc107696_46040</name>
</gene>
<evidence type="ECO:0000313" key="2">
    <source>
        <dbReference type="EMBL" id="GEE04158.1"/>
    </source>
</evidence>
<reference evidence="3" key="1">
    <citation type="submission" date="2019-06" db="EMBL/GenBank/DDBJ databases">
        <title>Gordonia isolated from sludge of a wastewater treatment plant.</title>
        <authorList>
            <person name="Tamura T."/>
            <person name="Aoyama K."/>
            <person name="Kang Y."/>
            <person name="Saito S."/>
            <person name="Akiyama N."/>
            <person name="Yazawa K."/>
            <person name="Gonoi T."/>
            <person name="Mikami Y."/>
        </authorList>
    </citation>
    <scope>NUCLEOTIDE SEQUENCE [LARGE SCALE GENOMIC DNA]</scope>
    <source>
        <strain evidence="3">NBRC 107696</strain>
    </source>
</reference>
<dbReference type="AlphaFoldDB" id="A0A7I9V470"/>
<dbReference type="Proteomes" id="UP000444960">
    <property type="component" value="Unassembled WGS sequence"/>
</dbReference>
<evidence type="ECO:0000313" key="3">
    <source>
        <dbReference type="Proteomes" id="UP000444960"/>
    </source>
</evidence>
<proteinExistence type="predicted"/>
<dbReference type="EMBL" id="BJOV01000002">
    <property type="protein sequence ID" value="GEE00229.1"/>
    <property type="molecule type" value="Genomic_DNA"/>
</dbReference>
<dbReference type="RefSeq" id="WP_161894155.1">
    <property type="nucleotide sequence ID" value="NZ_BJOV01000002.1"/>
</dbReference>
<accession>A0A7I9V470</accession>
<evidence type="ECO:0000313" key="1">
    <source>
        <dbReference type="EMBL" id="GEE00229.1"/>
    </source>
</evidence>
<protein>
    <submittedName>
        <fullName evidence="1">Uncharacterized protein</fullName>
    </submittedName>
</protein>
<reference evidence="1" key="2">
    <citation type="journal article" date="2020" name="Int. J. Syst. Evol. Microbiol.">
        <title>Gordonia crocea sp. nov. and Gordonia spumicola sp. nov. isolated from sludge of a wastewater treatment plant.</title>
        <authorList>
            <person name="Tamura T."/>
            <person name="Saito S."/>
            <person name="Hamada M."/>
            <person name="Kang Y."/>
            <person name="Hoshino Y."/>
            <person name="Gonoi T."/>
            <person name="Mikami Y."/>
            <person name="Yaguchi T."/>
        </authorList>
    </citation>
    <scope>NUCLEOTIDE SEQUENCE</scope>
    <source>
        <strain evidence="1">NBRC 107696</strain>
    </source>
</reference>
<dbReference type="EMBL" id="BJOV01000008">
    <property type="protein sequence ID" value="GEE04158.1"/>
    <property type="molecule type" value="Genomic_DNA"/>
</dbReference>